<evidence type="ECO:0000256" key="7">
    <source>
        <dbReference type="ARBA" id="ARBA00022842"/>
    </source>
</evidence>
<evidence type="ECO:0000313" key="12">
    <source>
        <dbReference type="EMBL" id="QEC50849.1"/>
    </source>
</evidence>
<proteinExistence type="inferred from homology"/>
<dbReference type="PANTHER" id="PTHR42904">
    <property type="entry name" value="NUDIX HYDROLASE, NUDC SUBFAMILY"/>
    <property type="match status" value="1"/>
</dbReference>
<dbReference type="KEGG" id="bsol:FSW04_20355"/>
<evidence type="ECO:0000256" key="8">
    <source>
        <dbReference type="ARBA" id="ARBA00023027"/>
    </source>
</evidence>
<evidence type="ECO:0000256" key="9">
    <source>
        <dbReference type="ARBA" id="ARBA00023679"/>
    </source>
</evidence>
<dbReference type="GO" id="GO:0006742">
    <property type="term" value="P:NADP+ catabolic process"/>
    <property type="evidence" value="ECO:0007669"/>
    <property type="project" value="TreeGrafter"/>
</dbReference>
<keyword evidence="6 12" id="KW-0378">Hydrolase</keyword>
<dbReference type="InterPro" id="IPR015376">
    <property type="entry name" value="Znr_NADH_PPase"/>
</dbReference>
<dbReference type="InterPro" id="IPR050241">
    <property type="entry name" value="NAD-cap_RNA_hydrolase_NudC"/>
</dbReference>
<dbReference type="InterPro" id="IPR049734">
    <property type="entry name" value="NudC-like_C"/>
</dbReference>
<dbReference type="PROSITE" id="PS51462">
    <property type="entry name" value="NUDIX"/>
    <property type="match status" value="1"/>
</dbReference>
<dbReference type="InterPro" id="IPR015375">
    <property type="entry name" value="NADH_PPase-like_N"/>
</dbReference>
<evidence type="ECO:0000256" key="6">
    <source>
        <dbReference type="ARBA" id="ARBA00022801"/>
    </source>
</evidence>
<comment type="cofactor">
    <cofactor evidence="2">
        <name>Zn(2+)</name>
        <dbReference type="ChEBI" id="CHEBI:29105"/>
    </cofactor>
</comment>
<comment type="cofactor">
    <cofactor evidence="1">
        <name>Mg(2+)</name>
        <dbReference type="ChEBI" id="CHEBI:18420"/>
    </cofactor>
</comment>
<keyword evidence="7" id="KW-0460">Magnesium</keyword>
<dbReference type="InterPro" id="IPR000086">
    <property type="entry name" value="NUDIX_hydrolase_dom"/>
</dbReference>
<gene>
    <name evidence="12" type="primary">nudC</name>
    <name evidence="12" type="ORF">FSW04_20355</name>
</gene>
<evidence type="ECO:0000256" key="4">
    <source>
        <dbReference type="ARBA" id="ARBA00012381"/>
    </source>
</evidence>
<dbReference type="GO" id="GO:0005829">
    <property type="term" value="C:cytosol"/>
    <property type="evidence" value="ECO:0007669"/>
    <property type="project" value="TreeGrafter"/>
</dbReference>
<organism evidence="12 13">
    <name type="scientific">Baekduia soli</name>
    <dbReference type="NCBI Taxonomy" id="496014"/>
    <lineage>
        <taxon>Bacteria</taxon>
        <taxon>Bacillati</taxon>
        <taxon>Actinomycetota</taxon>
        <taxon>Thermoleophilia</taxon>
        <taxon>Solirubrobacterales</taxon>
        <taxon>Baekduiaceae</taxon>
        <taxon>Baekduia</taxon>
    </lineage>
</organism>
<protein>
    <recommendedName>
        <fullName evidence="4">NAD(+) diphosphatase</fullName>
        <ecNumber evidence="4">3.6.1.22</ecNumber>
    </recommendedName>
</protein>
<dbReference type="Gene3D" id="3.90.79.20">
    <property type="match status" value="1"/>
</dbReference>
<dbReference type="CDD" id="cd03429">
    <property type="entry name" value="NUDIX_NADH_pyrophosphatase_Nudt13"/>
    <property type="match status" value="1"/>
</dbReference>
<evidence type="ECO:0000256" key="2">
    <source>
        <dbReference type="ARBA" id="ARBA00001947"/>
    </source>
</evidence>
<feature type="domain" description="Nudix hydrolase" evidence="11">
    <location>
        <begin position="105"/>
        <end position="232"/>
    </location>
</feature>
<evidence type="ECO:0000256" key="1">
    <source>
        <dbReference type="ARBA" id="ARBA00001946"/>
    </source>
</evidence>
<dbReference type="InterPro" id="IPR020084">
    <property type="entry name" value="NUDIX_hydrolase_CS"/>
</dbReference>
<dbReference type="GO" id="GO:0046872">
    <property type="term" value="F:metal ion binding"/>
    <property type="evidence" value="ECO:0007669"/>
    <property type="project" value="UniProtKB-KW"/>
</dbReference>
<keyword evidence="13" id="KW-1185">Reference proteome</keyword>
<reference evidence="12 13" key="1">
    <citation type="journal article" date="2018" name="J. Microbiol.">
        <title>Baekduia soli gen. nov., sp. nov., a novel bacterium isolated from the soil of Baekdu Mountain and proposal of a novel family name, Baekduiaceae fam. nov.</title>
        <authorList>
            <person name="An D.S."/>
            <person name="Siddiqi M.Z."/>
            <person name="Kim K.H."/>
            <person name="Yu H.S."/>
            <person name="Im W.T."/>
        </authorList>
    </citation>
    <scope>NUCLEOTIDE SEQUENCE [LARGE SCALE GENOMIC DNA]</scope>
    <source>
        <strain evidence="12 13">BR7-21</strain>
    </source>
</reference>
<keyword evidence="8" id="KW-0520">NAD</keyword>
<dbReference type="NCBIfam" id="NF001299">
    <property type="entry name" value="PRK00241.1"/>
    <property type="match status" value="1"/>
</dbReference>
<dbReference type="EC" id="3.6.1.22" evidence="4"/>
<dbReference type="AlphaFoldDB" id="A0A5B8UCA8"/>
<evidence type="ECO:0000256" key="10">
    <source>
        <dbReference type="SAM" id="MobiDB-lite"/>
    </source>
</evidence>
<dbReference type="Pfam" id="PF09297">
    <property type="entry name" value="Zn_ribbon_NUD"/>
    <property type="match status" value="1"/>
</dbReference>
<evidence type="ECO:0000259" key="11">
    <source>
        <dbReference type="PROSITE" id="PS51462"/>
    </source>
</evidence>
<dbReference type="OrthoDB" id="9791656at2"/>
<dbReference type="PANTHER" id="PTHR42904:SF6">
    <property type="entry name" value="NAD-CAPPED RNA HYDROLASE NUDT12"/>
    <property type="match status" value="1"/>
</dbReference>
<dbReference type="EMBL" id="CP042430">
    <property type="protein sequence ID" value="QEC50849.1"/>
    <property type="molecule type" value="Genomic_DNA"/>
</dbReference>
<evidence type="ECO:0000256" key="3">
    <source>
        <dbReference type="ARBA" id="ARBA00009595"/>
    </source>
</evidence>
<dbReference type="Pfam" id="PF09296">
    <property type="entry name" value="NUDIX-like"/>
    <property type="match status" value="1"/>
</dbReference>
<evidence type="ECO:0000256" key="5">
    <source>
        <dbReference type="ARBA" id="ARBA00022723"/>
    </source>
</evidence>
<dbReference type="PROSITE" id="PS00893">
    <property type="entry name" value="NUDIX_BOX"/>
    <property type="match status" value="1"/>
</dbReference>
<name>A0A5B8UCA8_9ACTN</name>
<dbReference type="Pfam" id="PF00293">
    <property type="entry name" value="NUDIX"/>
    <property type="match status" value="1"/>
</dbReference>
<evidence type="ECO:0000313" key="13">
    <source>
        <dbReference type="Proteomes" id="UP000321805"/>
    </source>
</evidence>
<dbReference type="Gene3D" id="3.90.79.10">
    <property type="entry name" value="Nucleoside Triphosphate Pyrophosphohydrolase"/>
    <property type="match status" value="1"/>
</dbReference>
<accession>A0A5B8UCA8</accession>
<comment type="similarity">
    <text evidence="3">Belongs to the Nudix hydrolase family. NudC subfamily.</text>
</comment>
<dbReference type="InterPro" id="IPR015797">
    <property type="entry name" value="NUDIX_hydrolase-like_dom_sf"/>
</dbReference>
<dbReference type="Proteomes" id="UP000321805">
    <property type="component" value="Chromosome"/>
</dbReference>
<sequence>MAIVIGPEGAHPEPSPLRPDDDEPIFLGLAESGPLFAVERQGPGAVNLRELAVTLPADALGAIAYASGLVNWRRGHRFCGRCGQPTEAGEGGHVRTCADGHQHHPRTDPVVIMLVTDGDRALLGRQAVWPAGRYSALAGFVEPGEPLEAAVAREVREEAGVEVRDVRYIASQPWPFPISLMLGFEATYESGEPTTRDAELEDVRWFGRDELAAASREDVAWLDGPDSERLLVPPPFAIARLLVDRWVARGG</sequence>
<keyword evidence="5" id="KW-0479">Metal-binding</keyword>
<dbReference type="GO" id="GO:0019677">
    <property type="term" value="P:NAD+ catabolic process"/>
    <property type="evidence" value="ECO:0007669"/>
    <property type="project" value="TreeGrafter"/>
</dbReference>
<dbReference type="SUPFAM" id="SSF55811">
    <property type="entry name" value="Nudix"/>
    <property type="match status" value="1"/>
</dbReference>
<feature type="region of interest" description="Disordered" evidence="10">
    <location>
        <begin position="1"/>
        <end position="21"/>
    </location>
</feature>
<dbReference type="GO" id="GO:0110153">
    <property type="term" value="F:RNA NAD-cap (NMN-forming) hydrolase activity"/>
    <property type="evidence" value="ECO:0007669"/>
    <property type="project" value="RHEA"/>
</dbReference>
<comment type="catalytic activity">
    <reaction evidence="9">
        <text>a 5'-end NAD(+)-phospho-ribonucleoside in mRNA + H2O = a 5'-end phospho-adenosine-phospho-ribonucleoside in mRNA + beta-nicotinamide D-ribonucleotide + 2 H(+)</text>
        <dbReference type="Rhea" id="RHEA:60876"/>
        <dbReference type="Rhea" id="RHEA-COMP:15698"/>
        <dbReference type="Rhea" id="RHEA-COMP:15719"/>
        <dbReference type="ChEBI" id="CHEBI:14649"/>
        <dbReference type="ChEBI" id="CHEBI:15377"/>
        <dbReference type="ChEBI" id="CHEBI:15378"/>
        <dbReference type="ChEBI" id="CHEBI:144029"/>
        <dbReference type="ChEBI" id="CHEBI:144051"/>
    </reaction>
    <physiologicalReaction direction="left-to-right" evidence="9">
        <dbReference type="Rhea" id="RHEA:60877"/>
    </physiologicalReaction>
</comment>
<dbReference type="GO" id="GO:0035529">
    <property type="term" value="F:NADH pyrophosphatase activity"/>
    <property type="evidence" value="ECO:0007669"/>
    <property type="project" value="TreeGrafter"/>
</dbReference>